<dbReference type="InterPro" id="IPR039426">
    <property type="entry name" value="TonB-dep_rcpt-like"/>
</dbReference>
<dbReference type="InterPro" id="IPR012910">
    <property type="entry name" value="Plug_dom"/>
</dbReference>
<feature type="domain" description="TonB-dependent receptor plug" evidence="16">
    <location>
        <begin position="97"/>
        <end position="193"/>
    </location>
</feature>
<dbReference type="Gene3D" id="2.170.130.10">
    <property type="entry name" value="TonB-dependent receptor, plug domain"/>
    <property type="match status" value="1"/>
</dbReference>
<dbReference type="InterPro" id="IPR036942">
    <property type="entry name" value="Beta-barrel_TonB_sf"/>
</dbReference>
<evidence type="ECO:0000256" key="14">
    <source>
        <dbReference type="SAM" id="MobiDB-lite"/>
    </source>
</evidence>
<dbReference type="InterPro" id="IPR037066">
    <property type="entry name" value="Plug_dom_sf"/>
</dbReference>
<evidence type="ECO:0000256" key="9">
    <source>
        <dbReference type="ARBA" id="ARBA00023077"/>
    </source>
</evidence>
<feature type="region of interest" description="Disordered" evidence="14">
    <location>
        <begin position="42"/>
        <end position="97"/>
    </location>
</feature>
<dbReference type="Pfam" id="PF00593">
    <property type="entry name" value="TonB_dep_Rec_b-barrel"/>
    <property type="match status" value="1"/>
</dbReference>
<dbReference type="SUPFAM" id="SSF56935">
    <property type="entry name" value="Porins"/>
    <property type="match status" value="1"/>
</dbReference>
<dbReference type="Pfam" id="PF07715">
    <property type="entry name" value="Plug"/>
    <property type="match status" value="1"/>
</dbReference>
<keyword evidence="8" id="KW-0406">Ion transport</keyword>
<evidence type="ECO:0000259" key="15">
    <source>
        <dbReference type="Pfam" id="PF00593"/>
    </source>
</evidence>
<dbReference type="EMBL" id="BAQJ01000077">
    <property type="protein sequence ID" value="GBQ70267.1"/>
    <property type="molecule type" value="Genomic_DNA"/>
</dbReference>
<comment type="subcellular location">
    <subcellularLocation>
        <location evidence="1 12">Cell outer membrane</location>
        <topology evidence="1 12">Multi-pass membrane protein</topology>
    </subcellularLocation>
</comment>
<accession>A0ABQ0PIM2</accession>
<comment type="caution">
    <text evidence="17">The sequence shown here is derived from an EMBL/GenBank/DDBJ whole genome shotgun (WGS) entry which is preliminary data.</text>
</comment>
<dbReference type="PROSITE" id="PS52016">
    <property type="entry name" value="TONB_DEPENDENT_REC_3"/>
    <property type="match status" value="1"/>
</dbReference>
<dbReference type="InterPro" id="IPR000531">
    <property type="entry name" value="Beta-barrel_TonB"/>
</dbReference>
<evidence type="ECO:0000256" key="12">
    <source>
        <dbReference type="PROSITE-ProRule" id="PRU01360"/>
    </source>
</evidence>
<evidence type="ECO:0000256" key="6">
    <source>
        <dbReference type="ARBA" id="ARBA00022729"/>
    </source>
</evidence>
<keyword evidence="7" id="KW-0408">Iron</keyword>
<evidence type="ECO:0000256" key="1">
    <source>
        <dbReference type="ARBA" id="ARBA00004571"/>
    </source>
</evidence>
<evidence type="ECO:0000256" key="5">
    <source>
        <dbReference type="ARBA" id="ARBA00022692"/>
    </source>
</evidence>
<comment type="similarity">
    <text evidence="12 13">Belongs to the TonB-dependent receptor family.</text>
</comment>
<keyword evidence="9 13" id="KW-0798">TonB box</keyword>
<organism evidence="17 18">
    <name type="scientific">Komagataeibacter intermedius NRIC 0521</name>
    <dbReference type="NCBI Taxonomy" id="1307934"/>
    <lineage>
        <taxon>Bacteria</taxon>
        <taxon>Pseudomonadati</taxon>
        <taxon>Pseudomonadota</taxon>
        <taxon>Alphaproteobacteria</taxon>
        <taxon>Acetobacterales</taxon>
        <taxon>Acetobacteraceae</taxon>
        <taxon>Komagataeibacter</taxon>
    </lineage>
</organism>
<evidence type="ECO:0000313" key="18">
    <source>
        <dbReference type="Proteomes" id="UP001061452"/>
    </source>
</evidence>
<feature type="domain" description="TonB-dependent receptor-like beta-barrel" evidence="15">
    <location>
        <begin position="308"/>
        <end position="734"/>
    </location>
</feature>
<evidence type="ECO:0000256" key="10">
    <source>
        <dbReference type="ARBA" id="ARBA00023136"/>
    </source>
</evidence>
<gene>
    <name evidence="17" type="ORF">AA0521_1642</name>
</gene>
<keyword evidence="11 12" id="KW-0998">Cell outer membrane</keyword>
<dbReference type="Proteomes" id="UP001061452">
    <property type="component" value="Unassembled WGS sequence"/>
</dbReference>
<evidence type="ECO:0000259" key="16">
    <source>
        <dbReference type="Pfam" id="PF07715"/>
    </source>
</evidence>
<proteinExistence type="inferred from homology"/>
<keyword evidence="3 12" id="KW-1134">Transmembrane beta strand</keyword>
<feature type="compositionally biased region" description="Polar residues" evidence="14">
    <location>
        <begin position="68"/>
        <end position="77"/>
    </location>
</feature>
<protein>
    <submittedName>
        <fullName evidence="17">TonB-dependent receptor</fullName>
    </submittedName>
</protein>
<sequence length="785" mass="86658">MIVYGGSDMVAGAMLHGKRWLLTTFLLGTTGFVTVSHAQAASSANGTTRTRHAASATSHAAPSGKAAQGTNAVQATSAPEILQVSSGRSGGGGMMRQERAPHSIQTVTRQFMDMRSPAGTALDMVKNLPSLNVSTQDTSGMTGGSIESRSLNDGDMALLVDGAVVTSGTEYLQEDIDTENMDRIEVTPGTSAIDQPVTSAALGVMNVVTHTPSHKFGGLTDFSYGTNDMSRQFIRLESGDIGRTGLRSFFSFSHTHADNWIGAGASDKKHIDFGMQKDIGTDSYIKFFLSWNQERYGIYNYPTAEQFYAKKHGTGTWGASSDPNSPNFWGNHQEGPWNELFMTLPVHLRLTNRLHFDLVPYFAYGRGWSSSVSGEAGSGLTYANGNAVSPSQLSVNYYDQRTPTTGATIKLTYDISRHNQMTFGYWYGYTQSRQWGPNSAVNQNGFSNNPDDLSTAYFQNGQRDYSSNQQTGDQIHALFIQDTAKYFQDRLVVSAGFKFAMMNYWFDNYLTHQTMGSNSVVPLPRFSTSYTFNRHHQIYVNAQGDFRAPDPSNLTENTSLPRNQYTIKEELGYRYNNRYIIFDLSLFNYAITNRLLSVYNANNSYSTVNAGNQTARGFDIMLSTHPFHHFSPYVSFEYLNARQDSNVQYGNSYLPTRGREAIMAPHVMANFGLTYDNRHFFANATVHYTGPQSVTLVGDERIPGYVTDTISLGYRFSPFLVAKSPTFRLNFTNLTGSMVRTGTTGVADNYHAVTLLNGQSIAGSTGAQFYVEPRFSMTGTISTAF</sequence>
<keyword evidence="17" id="KW-0675">Receptor</keyword>
<keyword evidence="4" id="KW-0410">Iron transport</keyword>
<evidence type="ECO:0000256" key="8">
    <source>
        <dbReference type="ARBA" id="ARBA00023065"/>
    </source>
</evidence>
<evidence type="ECO:0000256" key="13">
    <source>
        <dbReference type="RuleBase" id="RU003357"/>
    </source>
</evidence>
<name>A0ABQ0PIM2_9PROT</name>
<dbReference type="Gene3D" id="2.40.170.20">
    <property type="entry name" value="TonB-dependent receptor, beta-barrel domain"/>
    <property type="match status" value="1"/>
</dbReference>
<reference evidence="17" key="1">
    <citation type="submission" date="2013-04" db="EMBL/GenBank/DDBJ databases">
        <title>The genome sequencing project of 58 acetic acid bacteria.</title>
        <authorList>
            <person name="Okamoto-Kainuma A."/>
            <person name="Ishikawa M."/>
            <person name="Umino S."/>
            <person name="Koizumi Y."/>
            <person name="Shiwa Y."/>
            <person name="Yoshikawa H."/>
            <person name="Matsutani M."/>
            <person name="Matsushita K."/>
        </authorList>
    </citation>
    <scope>NUCLEOTIDE SEQUENCE</scope>
    <source>
        <strain evidence="17">NRIC 0521</strain>
    </source>
</reference>
<dbReference type="PANTHER" id="PTHR32552:SF89">
    <property type="entry name" value="CATECHOLATE SIDEROPHORE RECEPTOR FIU"/>
    <property type="match status" value="1"/>
</dbReference>
<keyword evidence="6" id="KW-0732">Signal</keyword>
<evidence type="ECO:0000256" key="7">
    <source>
        <dbReference type="ARBA" id="ARBA00023004"/>
    </source>
</evidence>
<evidence type="ECO:0000256" key="11">
    <source>
        <dbReference type="ARBA" id="ARBA00023237"/>
    </source>
</evidence>
<keyword evidence="10 12" id="KW-0472">Membrane</keyword>
<evidence type="ECO:0000256" key="3">
    <source>
        <dbReference type="ARBA" id="ARBA00022452"/>
    </source>
</evidence>
<evidence type="ECO:0000256" key="2">
    <source>
        <dbReference type="ARBA" id="ARBA00022448"/>
    </source>
</evidence>
<keyword evidence="5 12" id="KW-0812">Transmembrane</keyword>
<dbReference type="PANTHER" id="PTHR32552">
    <property type="entry name" value="FERRICHROME IRON RECEPTOR-RELATED"/>
    <property type="match status" value="1"/>
</dbReference>
<evidence type="ECO:0000256" key="4">
    <source>
        <dbReference type="ARBA" id="ARBA00022496"/>
    </source>
</evidence>
<keyword evidence="2 12" id="KW-0813">Transport</keyword>
<keyword evidence="18" id="KW-1185">Reference proteome</keyword>
<evidence type="ECO:0000313" key="17">
    <source>
        <dbReference type="EMBL" id="GBQ70267.1"/>
    </source>
</evidence>